<reference evidence="3 4" key="1">
    <citation type="submission" date="2018-07" db="EMBL/GenBank/DDBJ databases">
        <title>Genomic Encyclopedia of Type Strains, Phase IV (KMG-IV): sequencing the most valuable type-strain genomes for metagenomic binning, comparative biology and taxonomic classification.</title>
        <authorList>
            <person name="Goeker M."/>
        </authorList>
    </citation>
    <scope>NUCLEOTIDE SEQUENCE [LARGE SCALE GENOMIC DNA]</scope>
    <source>
        <strain evidence="3 4">DSM 4134</strain>
    </source>
</reference>
<organism evidence="3 4">
    <name type="scientific">Marinoscillum furvescens DSM 4134</name>
    <dbReference type="NCBI Taxonomy" id="1122208"/>
    <lineage>
        <taxon>Bacteria</taxon>
        <taxon>Pseudomonadati</taxon>
        <taxon>Bacteroidota</taxon>
        <taxon>Cytophagia</taxon>
        <taxon>Cytophagales</taxon>
        <taxon>Reichenbachiellaceae</taxon>
        <taxon>Marinoscillum</taxon>
    </lineage>
</organism>
<evidence type="ECO:0000313" key="4">
    <source>
        <dbReference type="Proteomes" id="UP000256779"/>
    </source>
</evidence>
<evidence type="ECO:0000259" key="2">
    <source>
        <dbReference type="SMART" id="SM00899"/>
    </source>
</evidence>
<dbReference type="PANTHER" id="PTHR42954">
    <property type="entry name" value="FE(2+) TRANSPORT PROTEIN A"/>
    <property type="match status" value="1"/>
</dbReference>
<dbReference type="GO" id="GO:0046914">
    <property type="term" value="F:transition metal ion binding"/>
    <property type="evidence" value="ECO:0007669"/>
    <property type="project" value="InterPro"/>
</dbReference>
<dbReference type="RefSeq" id="WP_115867441.1">
    <property type="nucleotide sequence ID" value="NZ_QREG01000005.1"/>
</dbReference>
<dbReference type="Gene3D" id="2.30.30.90">
    <property type="match status" value="1"/>
</dbReference>
<dbReference type="InterPro" id="IPR038157">
    <property type="entry name" value="FeoA_core_dom"/>
</dbReference>
<proteinExistence type="predicted"/>
<dbReference type="InterPro" id="IPR052713">
    <property type="entry name" value="FeoA"/>
</dbReference>
<keyword evidence="4" id="KW-1185">Reference proteome</keyword>
<feature type="domain" description="Ferrous iron transporter FeoA-like" evidence="2">
    <location>
        <begin position="2"/>
        <end position="73"/>
    </location>
</feature>
<name>A0A3D9L5B0_MARFU</name>
<keyword evidence="1" id="KW-0408">Iron</keyword>
<dbReference type="OrthoDB" id="9811076at2"/>
<dbReference type="InterPro" id="IPR008988">
    <property type="entry name" value="Transcriptional_repressor_C"/>
</dbReference>
<dbReference type="AlphaFoldDB" id="A0A3D9L5B0"/>
<dbReference type="Pfam" id="PF04023">
    <property type="entry name" value="FeoA"/>
    <property type="match status" value="1"/>
</dbReference>
<comment type="caution">
    <text evidence="3">The sequence shown here is derived from an EMBL/GenBank/DDBJ whole genome shotgun (WGS) entry which is preliminary data.</text>
</comment>
<evidence type="ECO:0000313" key="3">
    <source>
        <dbReference type="EMBL" id="REE00436.1"/>
    </source>
</evidence>
<dbReference type="PANTHER" id="PTHR42954:SF2">
    <property type="entry name" value="FE(2+) TRANSPORT PROTEIN A"/>
    <property type="match status" value="1"/>
</dbReference>
<dbReference type="InterPro" id="IPR007167">
    <property type="entry name" value="Fe-transptr_FeoA-like"/>
</dbReference>
<sequence length="73" mass="8000">MITLDSLEINQKVKVKSLVQNGLTSKLVDMGIYPGKDIHVAFRAPFGGPIAVDLDGYTLSLRREEASLVEVEL</sequence>
<dbReference type="EMBL" id="QREG01000005">
    <property type="protein sequence ID" value="REE00436.1"/>
    <property type="molecule type" value="Genomic_DNA"/>
</dbReference>
<dbReference type="SUPFAM" id="SSF50037">
    <property type="entry name" value="C-terminal domain of transcriptional repressors"/>
    <property type="match status" value="1"/>
</dbReference>
<dbReference type="Proteomes" id="UP000256779">
    <property type="component" value="Unassembled WGS sequence"/>
</dbReference>
<gene>
    <name evidence="3" type="ORF">C7460_10557</name>
</gene>
<evidence type="ECO:0000256" key="1">
    <source>
        <dbReference type="ARBA" id="ARBA00023004"/>
    </source>
</evidence>
<dbReference type="SMART" id="SM00899">
    <property type="entry name" value="FeoA"/>
    <property type="match status" value="1"/>
</dbReference>
<protein>
    <submittedName>
        <fullName evidence="3">Ferrous iron transport protein A</fullName>
    </submittedName>
</protein>
<accession>A0A3D9L5B0</accession>